<feature type="binding site" evidence="7">
    <location>
        <position position="183"/>
    </location>
    <ligand>
        <name>AMP</name>
        <dbReference type="ChEBI" id="CHEBI:456215"/>
    </ligand>
</feature>
<keyword evidence="6 7" id="KW-0342">GTP-binding</keyword>
<dbReference type="GO" id="GO:0005524">
    <property type="term" value="F:ATP binding"/>
    <property type="evidence" value="ECO:0007669"/>
    <property type="project" value="InterPro"/>
</dbReference>
<keyword evidence="3 7" id="KW-0547">Nucleotide-binding</keyword>
<dbReference type="SUPFAM" id="SSF52540">
    <property type="entry name" value="P-loop containing nucleoside triphosphate hydrolases"/>
    <property type="match status" value="1"/>
</dbReference>
<dbReference type="FunCoup" id="A0A1E5RUZ8">
    <property type="interactions" value="339"/>
</dbReference>
<comment type="subunit">
    <text evidence="7">Monomer.</text>
</comment>
<dbReference type="PANTHER" id="PTHR23359">
    <property type="entry name" value="NUCLEOTIDE KINASE"/>
    <property type="match status" value="1"/>
</dbReference>
<dbReference type="GO" id="GO:0006172">
    <property type="term" value="P:ADP biosynthetic process"/>
    <property type="evidence" value="ECO:0007669"/>
    <property type="project" value="UniProtKB-UniRule"/>
</dbReference>
<dbReference type="InterPro" id="IPR007862">
    <property type="entry name" value="Adenylate_kinase_lid-dom"/>
</dbReference>
<dbReference type="FunFam" id="3.40.50.300:FF:000106">
    <property type="entry name" value="Adenylate kinase mitochondrial"/>
    <property type="match status" value="1"/>
</dbReference>
<feature type="binding site" evidence="7">
    <location>
        <begin position="95"/>
        <end position="98"/>
    </location>
    <ligand>
        <name>AMP</name>
        <dbReference type="ChEBI" id="CHEBI:456215"/>
    </ligand>
</feature>
<dbReference type="PRINTS" id="PR00094">
    <property type="entry name" value="ADENYLTKNASE"/>
</dbReference>
<keyword evidence="2 7" id="KW-0808">Transferase</keyword>
<dbReference type="OrthoDB" id="439792at2759"/>
<accession>A0A1E5RUZ8</accession>
<dbReference type="Gene3D" id="3.40.50.300">
    <property type="entry name" value="P-loop containing nucleotide triphosphate hydrolases"/>
    <property type="match status" value="1"/>
</dbReference>
<dbReference type="GO" id="GO:0046033">
    <property type="term" value="P:AMP metabolic process"/>
    <property type="evidence" value="ECO:0007669"/>
    <property type="project" value="UniProtKB-UniRule"/>
</dbReference>
<dbReference type="GO" id="GO:0046899">
    <property type="term" value="F:nucleoside triphosphate adenylate kinase activity"/>
    <property type="evidence" value="ECO:0007669"/>
    <property type="project" value="UniProtKB-UniRule"/>
</dbReference>
<comment type="function">
    <text evidence="7">Involved in maintaining the homeostasis of cellular nucleotides by catalyzing the interconversion of nucleoside phosphates. Has GTP:AMP phosphotransferase and ITP:AMP phosphotransferase activities.</text>
</comment>
<organism evidence="9 10">
    <name type="scientific">Hanseniaspora osmophila</name>
    <dbReference type="NCBI Taxonomy" id="56408"/>
    <lineage>
        <taxon>Eukaryota</taxon>
        <taxon>Fungi</taxon>
        <taxon>Dikarya</taxon>
        <taxon>Ascomycota</taxon>
        <taxon>Saccharomycotina</taxon>
        <taxon>Saccharomycetes</taxon>
        <taxon>Saccharomycodales</taxon>
        <taxon>Saccharomycodaceae</taxon>
        <taxon>Hanseniaspora</taxon>
    </lineage>
</organism>
<feature type="binding site" evidence="7">
    <location>
        <begin position="16"/>
        <end position="21"/>
    </location>
    <ligand>
        <name>GTP</name>
        <dbReference type="ChEBI" id="CHEBI:37565"/>
    </ligand>
</feature>
<name>A0A1E5RUZ8_9ASCO</name>
<comment type="catalytic activity">
    <reaction evidence="7">
        <text>a ribonucleoside 5'-triphosphate + AMP = a ribonucleoside 5'-diphosphate + ADP</text>
        <dbReference type="Rhea" id="RHEA:13749"/>
        <dbReference type="ChEBI" id="CHEBI:57930"/>
        <dbReference type="ChEBI" id="CHEBI:61557"/>
        <dbReference type="ChEBI" id="CHEBI:456215"/>
        <dbReference type="ChEBI" id="CHEBI:456216"/>
        <dbReference type="EC" id="2.7.4.10"/>
    </reaction>
</comment>
<evidence type="ECO:0000256" key="4">
    <source>
        <dbReference type="ARBA" id="ARBA00022777"/>
    </source>
</evidence>
<feature type="binding site" evidence="7">
    <location>
        <position position="43"/>
    </location>
    <ligand>
        <name>AMP</name>
        <dbReference type="ChEBI" id="CHEBI:456215"/>
    </ligand>
</feature>
<feature type="binding site" evidence="7">
    <location>
        <begin position="64"/>
        <end position="66"/>
    </location>
    <ligand>
        <name>AMP</name>
        <dbReference type="ChEBI" id="CHEBI:456215"/>
    </ligand>
</feature>
<dbReference type="GO" id="GO:0005525">
    <property type="term" value="F:GTP binding"/>
    <property type="evidence" value="ECO:0007669"/>
    <property type="project" value="UniProtKB-KW"/>
</dbReference>
<feature type="binding site" evidence="7">
    <location>
        <position position="212"/>
    </location>
    <ligand>
        <name>GTP</name>
        <dbReference type="ChEBI" id="CHEBI:37565"/>
    </ligand>
</feature>
<feature type="binding site" evidence="7">
    <location>
        <position position="38"/>
    </location>
    <ligand>
        <name>AMP</name>
        <dbReference type="ChEBI" id="CHEBI:456215"/>
    </ligand>
</feature>
<protein>
    <recommendedName>
        <fullName evidence="7">GTP:AMP phosphotransferase, mitochondrial</fullName>
        <ecNumber evidence="7">2.7.4.10</ecNumber>
    </recommendedName>
    <alternativeName>
        <fullName evidence="7">Adenylate kinase 3</fullName>
        <shortName evidence="7">AK 3</shortName>
    </alternativeName>
</protein>
<dbReference type="Pfam" id="PF05191">
    <property type="entry name" value="ADK_lid"/>
    <property type="match status" value="1"/>
</dbReference>
<dbReference type="GO" id="GO:0005759">
    <property type="term" value="C:mitochondrial matrix"/>
    <property type="evidence" value="ECO:0007669"/>
    <property type="project" value="UniProtKB-SubCell"/>
</dbReference>
<feature type="binding site" evidence="7">
    <location>
        <position position="102"/>
    </location>
    <ligand>
        <name>AMP</name>
        <dbReference type="ChEBI" id="CHEBI:456215"/>
    </ligand>
</feature>
<dbReference type="InterPro" id="IPR000850">
    <property type="entry name" value="Adenylat/UMP-CMP_kin"/>
</dbReference>
<evidence type="ECO:0000313" key="10">
    <source>
        <dbReference type="Proteomes" id="UP000095728"/>
    </source>
</evidence>
<evidence type="ECO:0000256" key="5">
    <source>
        <dbReference type="ARBA" id="ARBA00023128"/>
    </source>
</evidence>
<proteinExistence type="inferred from homology"/>
<dbReference type="AlphaFoldDB" id="A0A1E5RUZ8"/>
<evidence type="ECO:0000256" key="2">
    <source>
        <dbReference type="ARBA" id="ARBA00022679"/>
    </source>
</evidence>
<dbReference type="Proteomes" id="UP000095728">
    <property type="component" value="Unassembled WGS sequence"/>
</dbReference>
<dbReference type="HAMAP" id="MF_00235">
    <property type="entry name" value="Adenylate_kinase_Adk"/>
    <property type="match status" value="1"/>
</dbReference>
<evidence type="ECO:0000256" key="1">
    <source>
        <dbReference type="ARBA" id="ARBA00004305"/>
    </source>
</evidence>
<dbReference type="EMBL" id="LPNM01000003">
    <property type="protein sequence ID" value="OEJ90767.1"/>
    <property type="molecule type" value="Genomic_DNA"/>
</dbReference>
<dbReference type="GO" id="GO:0046039">
    <property type="term" value="P:GTP metabolic process"/>
    <property type="evidence" value="ECO:0007669"/>
    <property type="project" value="UniProtKB-UniRule"/>
</dbReference>
<evidence type="ECO:0000256" key="7">
    <source>
        <dbReference type="HAMAP-Rule" id="MF_03169"/>
    </source>
</evidence>
<keyword evidence="5 7" id="KW-0496">Mitochondrion</keyword>
<dbReference type="NCBIfam" id="TIGR01351">
    <property type="entry name" value="adk"/>
    <property type="match status" value="1"/>
</dbReference>
<dbReference type="EC" id="2.7.4.10" evidence="7"/>
<dbReference type="InterPro" id="IPR028586">
    <property type="entry name" value="AK3/Ak4_mitochondrial"/>
</dbReference>
<sequence length="227" mass="25095">MSALKPLRLLLLGAPGSGKGTVTSRLLKVYPGIQSISSGDLLRRQIAQKTHIGLEALNYTSKGALVPDSVITKLIVDDLKENIINPQVQHWLLDGFPRKVSQAEDLDAALKPAGEKSVFNLVVEIDVPQSVIVERITNRRVHVPSGRVYNLQYKPPKVPGKDDITGEALVQRLDDTEEIVTKRLNDYNALVSPLKKYYRDLGILKTVSGETSDIVFPKLLDVIQNKI</sequence>
<dbReference type="Pfam" id="PF00406">
    <property type="entry name" value="ADK"/>
    <property type="match status" value="1"/>
</dbReference>
<evidence type="ECO:0000256" key="6">
    <source>
        <dbReference type="ARBA" id="ARBA00023134"/>
    </source>
</evidence>
<dbReference type="InterPro" id="IPR006259">
    <property type="entry name" value="Adenyl_kin_sub"/>
</dbReference>
<dbReference type="GO" id="GO:0046041">
    <property type="term" value="P:ITP metabolic process"/>
    <property type="evidence" value="ECO:0007669"/>
    <property type="project" value="UniProtKB-UniRule"/>
</dbReference>
<comment type="similarity">
    <text evidence="7">Belongs to the adenylate kinase family. AK3 subfamily.</text>
</comment>
<comment type="caution">
    <text evidence="9">The sequence shown here is derived from an EMBL/GenBank/DDBJ whole genome shotgun (WGS) entry which is preliminary data.</text>
</comment>
<evidence type="ECO:0000256" key="3">
    <source>
        <dbReference type="ARBA" id="ARBA00022741"/>
    </source>
</evidence>
<keyword evidence="10" id="KW-1185">Reference proteome</keyword>
<feature type="binding site" evidence="7">
    <location>
        <position position="172"/>
    </location>
    <ligand>
        <name>AMP</name>
        <dbReference type="ChEBI" id="CHEBI:456215"/>
    </ligand>
</feature>
<dbReference type="HAMAP" id="MF_03169">
    <property type="entry name" value="Adenylate_kinase_AK3"/>
    <property type="match status" value="1"/>
</dbReference>
<reference evidence="10" key="1">
    <citation type="journal article" date="2016" name="Genome Announc.">
        <title>Genome sequences of three species of Hanseniaspora isolated from spontaneous wine fermentations.</title>
        <authorList>
            <person name="Sternes P.R."/>
            <person name="Lee D."/>
            <person name="Kutyna D.R."/>
            <person name="Borneman A.R."/>
        </authorList>
    </citation>
    <scope>NUCLEOTIDE SEQUENCE [LARGE SCALE GENOMIC DNA]</scope>
    <source>
        <strain evidence="10">AWRI3579</strain>
    </source>
</reference>
<feature type="binding site" evidence="7">
    <location>
        <position position="139"/>
    </location>
    <ligand>
        <name>GTP</name>
        <dbReference type="ChEBI" id="CHEBI:37565"/>
    </ligand>
</feature>
<dbReference type="InterPro" id="IPR027417">
    <property type="entry name" value="P-loop_NTPase"/>
</dbReference>
<keyword evidence="4 7" id="KW-0418">Kinase</keyword>
<dbReference type="STRING" id="56408.A0A1E5RUZ8"/>
<feature type="region of interest" description="NMPbind" evidence="7">
    <location>
        <begin position="37"/>
        <end position="66"/>
    </location>
</feature>
<dbReference type="InterPro" id="IPR033690">
    <property type="entry name" value="Adenylat_kinase_CS"/>
</dbReference>
<evidence type="ECO:0000313" key="9">
    <source>
        <dbReference type="EMBL" id="OEJ90767.1"/>
    </source>
</evidence>
<feature type="domain" description="Adenylate kinase active site lid" evidence="8">
    <location>
        <begin position="139"/>
        <end position="174"/>
    </location>
</feature>
<feature type="binding site" evidence="7">
    <location>
        <begin position="148"/>
        <end position="149"/>
    </location>
    <ligand>
        <name>GTP</name>
        <dbReference type="ChEBI" id="CHEBI:37565"/>
    </ligand>
</feature>
<gene>
    <name evidence="7" type="primary">ADK2</name>
    <name evidence="9" type="ORF">AWRI3579_g413</name>
</gene>
<evidence type="ECO:0000259" key="8">
    <source>
        <dbReference type="Pfam" id="PF05191"/>
    </source>
</evidence>
<dbReference type="PROSITE" id="PS00113">
    <property type="entry name" value="ADENYLATE_KINASE"/>
    <property type="match status" value="1"/>
</dbReference>
<comment type="domain">
    <text evidence="7">Consists of three domains, a large central CORE domain and two small peripheral domains, NMPbind and LID, which undergo movements during catalysis. The LID domain closes over the site of phosphoryl transfer upon GTP binding. Assembling and dissambling the active center during each catalytic cycle provides an effective means to prevent GTP hydrolysis.</text>
</comment>
<comment type="subcellular location">
    <subcellularLocation>
        <location evidence="1 7">Mitochondrion matrix</location>
    </subcellularLocation>
</comment>
<dbReference type="InParanoid" id="A0A1E5RUZ8"/>
<feature type="region of interest" description="LID" evidence="7">
    <location>
        <begin position="138"/>
        <end position="175"/>
    </location>
</feature>
<dbReference type="GO" id="GO:0004017">
    <property type="term" value="F:AMP kinase activity"/>
    <property type="evidence" value="ECO:0007669"/>
    <property type="project" value="InterPro"/>
</dbReference>
<dbReference type="CDD" id="cd01428">
    <property type="entry name" value="ADK"/>
    <property type="match status" value="1"/>
</dbReference>